<dbReference type="AlphaFoldDB" id="A0A2R6A8P0"/>
<dbReference type="Gene3D" id="3.40.50.12780">
    <property type="entry name" value="N-terminal domain of ligase-like"/>
    <property type="match status" value="1"/>
</dbReference>
<dbReference type="GO" id="GO:0031956">
    <property type="term" value="F:medium-chain fatty acid-CoA ligase activity"/>
    <property type="evidence" value="ECO:0007669"/>
    <property type="project" value="TreeGrafter"/>
</dbReference>
<dbReference type="Pfam" id="PF00501">
    <property type="entry name" value="AMP-binding"/>
    <property type="match status" value="1"/>
</dbReference>
<evidence type="ECO:0000259" key="3">
    <source>
        <dbReference type="Pfam" id="PF00501"/>
    </source>
</evidence>
<evidence type="ECO:0000313" key="5">
    <source>
        <dbReference type="EMBL" id="PSN82695.1"/>
    </source>
</evidence>
<organism evidence="5 6">
    <name type="scientific">Candidatus Marsarchaeota G1 archaeon OSP_D</name>
    <dbReference type="NCBI Taxonomy" id="1978155"/>
    <lineage>
        <taxon>Archaea</taxon>
        <taxon>Candidatus Marsarchaeota</taxon>
        <taxon>Candidatus Marsarchaeota group 1</taxon>
    </lineage>
</organism>
<dbReference type="PANTHER" id="PTHR43201">
    <property type="entry name" value="ACYL-COA SYNTHETASE"/>
    <property type="match status" value="1"/>
</dbReference>
<comment type="similarity">
    <text evidence="1">Belongs to the ATP-dependent AMP-binding enzyme family.</text>
</comment>
<evidence type="ECO:0000256" key="2">
    <source>
        <dbReference type="ARBA" id="ARBA00022598"/>
    </source>
</evidence>
<sequence>MLENLLKARANIEDKLAVEDLKLGCFKYSQLDELSEDLASRLSKSVKQSDKVCAIAQNSVYYLALFFALRKLGATLVPINPNVEKKMIEQILKDTKPKVIIDEHFGYGVKFDELLNSQGIDYENKQSDIAMILYTGGTTGKPKGALIPERQIVWNAINTVFSWNIGANDRTFNTMPMHHTAGWNVLTLPLLFCGGSVILDSGKFDPGKTIDVLSTKGCTVYMGVPTMLDAISKHPSFQVTDLSRVVFISGGGVLSPRVFERFKKRGLKIFQGYGLTEAGPNNFYISPERFAKKPWSVGKPMLFVQAKLDKTGELLIKGPHVFQGYLGKEENPFDSEGYLHTGDVFCIDEEGDFFFVDRIKDVIKTGGENVYSTEVERVILENAYVKEAAVIGVPDEHWGEKVVAFLVCEKPLNVEELKQELRKKLASYKIPKDFVFVESLPKSSFGKVLKSELRRMYEKGGGFG</sequence>
<dbReference type="InterPro" id="IPR025110">
    <property type="entry name" value="AMP-bd_C"/>
</dbReference>
<dbReference type="Pfam" id="PF13193">
    <property type="entry name" value="AMP-binding_C"/>
    <property type="match status" value="1"/>
</dbReference>
<comment type="caution">
    <text evidence="5">The sequence shown here is derived from an EMBL/GenBank/DDBJ whole genome shotgun (WGS) entry which is preliminary data.</text>
</comment>
<gene>
    <name evidence="5" type="ORF">B9Q01_07280</name>
</gene>
<dbReference type="InterPro" id="IPR042099">
    <property type="entry name" value="ANL_N_sf"/>
</dbReference>
<dbReference type="GO" id="GO:0006631">
    <property type="term" value="P:fatty acid metabolic process"/>
    <property type="evidence" value="ECO:0007669"/>
    <property type="project" value="TreeGrafter"/>
</dbReference>
<protein>
    <recommendedName>
        <fullName evidence="7">AMP-dependent synthetase</fullName>
    </recommendedName>
</protein>
<dbReference type="InterPro" id="IPR045851">
    <property type="entry name" value="AMP-bd_C_sf"/>
</dbReference>
<dbReference type="InterPro" id="IPR020845">
    <property type="entry name" value="AMP-binding_CS"/>
</dbReference>
<dbReference type="InterPro" id="IPR000873">
    <property type="entry name" value="AMP-dep_synth/lig_dom"/>
</dbReference>
<accession>A0A2R6A8P0</accession>
<name>A0A2R6A8P0_9ARCH</name>
<feature type="domain" description="AMP-dependent synthetase/ligase" evidence="3">
    <location>
        <begin position="26"/>
        <end position="326"/>
    </location>
</feature>
<keyword evidence="2" id="KW-0436">Ligase</keyword>
<evidence type="ECO:0008006" key="7">
    <source>
        <dbReference type="Google" id="ProtNLM"/>
    </source>
</evidence>
<dbReference type="SUPFAM" id="SSF56801">
    <property type="entry name" value="Acetyl-CoA synthetase-like"/>
    <property type="match status" value="1"/>
</dbReference>
<dbReference type="Gene3D" id="3.30.300.30">
    <property type="match status" value="1"/>
</dbReference>
<dbReference type="PROSITE" id="PS00455">
    <property type="entry name" value="AMP_BINDING"/>
    <property type="match status" value="1"/>
</dbReference>
<feature type="domain" description="AMP-binding enzyme C-terminal" evidence="4">
    <location>
        <begin position="374"/>
        <end position="447"/>
    </location>
</feature>
<dbReference type="PANTHER" id="PTHR43201:SF5">
    <property type="entry name" value="MEDIUM-CHAIN ACYL-COA LIGASE ACSF2, MITOCHONDRIAL"/>
    <property type="match status" value="1"/>
</dbReference>
<dbReference type="Proteomes" id="UP000240880">
    <property type="component" value="Unassembled WGS sequence"/>
</dbReference>
<dbReference type="EMBL" id="NEXC01000057">
    <property type="protein sequence ID" value="PSN82695.1"/>
    <property type="molecule type" value="Genomic_DNA"/>
</dbReference>
<dbReference type="FunFam" id="3.30.300.30:FF:000008">
    <property type="entry name" value="2,3-dihydroxybenzoate-AMP ligase"/>
    <property type="match status" value="1"/>
</dbReference>
<evidence type="ECO:0000259" key="4">
    <source>
        <dbReference type="Pfam" id="PF13193"/>
    </source>
</evidence>
<reference evidence="5 6" key="1">
    <citation type="submission" date="2017-04" db="EMBL/GenBank/DDBJ databases">
        <title>Novel microbial lineages endemic to geothermal iron-oxide mats fill important gaps in the evolutionary history of Archaea.</title>
        <authorList>
            <person name="Jay Z.J."/>
            <person name="Beam J.P."/>
            <person name="Dlakic M."/>
            <person name="Rusch D.B."/>
            <person name="Kozubal M.A."/>
            <person name="Inskeep W.P."/>
        </authorList>
    </citation>
    <scope>NUCLEOTIDE SEQUENCE [LARGE SCALE GENOMIC DNA]</scope>
    <source>
        <strain evidence="5">OSP_D</strain>
    </source>
</reference>
<evidence type="ECO:0000313" key="6">
    <source>
        <dbReference type="Proteomes" id="UP000240880"/>
    </source>
</evidence>
<evidence type="ECO:0000256" key="1">
    <source>
        <dbReference type="ARBA" id="ARBA00006432"/>
    </source>
</evidence>
<proteinExistence type="inferred from homology"/>